<accession>A0ABR0PNQ3</accession>
<organism evidence="1 2">
    <name type="scientific">Gossypium arboreum</name>
    <name type="common">Tree cotton</name>
    <name type="synonym">Gossypium nanking</name>
    <dbReference type="NCBI Taxonomy" id="29729"/>
    <lineage>
        <taxon>Eukaryota</taxon>
        <taxon>Viridiplantae</taxon>
        <taxon>Streptophyta</taxon>
        <taxon>Embryophyta</taxon>
        <taxon>Tracheophyta</taxon>
        <taxon>Spermatophyta</taxon>
        <taxon>Magnoliopsida</taxon>
        <taxon>eudicotyledons</taxon>
        <taxon>Gunneridae</taxon>
        <taxon>Pentapetalae</taxon>
        <taxon>rosids</taxon>
        <taxon>malvids</taxon>
        <taxon>Malvales</taxon>
        <taxon>Malvaceae</taxon>
        <taxon>Malvoideae</taxon>
        <taxon>Gossypium</taxon>
    </lineage>
</organism>
<protein>
    <submittedName>
        <fullName evidence="1">Uncharacterized protein</fullName>
    </submittedName>
</protein>
<evidence type="ECO:0000313" key="2">
    <source>
        <dbReference type="Proteomes" id="UP001358586"/>
    </source>
</evidence>
<comment type="caution">
    <text evidence="1">The sequence shown here is derived from an EMBL/GenBank/DDBJ whole genome shotgun (WGS) entry which is preliminary data.</text>
</comment>
<dbReference type="PANTHER" id="PTHR46136:SF19">
    <property type="entry name" value="TRANSCRIPTION FACTOR GTE12"/>
    <property type="match status" value="1"/>
</dbReference>
<sequence>MSILVHSVMSTKFITPLGIDAPLDHFSEARAIEHEGRQGLREAAEYIKAQLERLKERAGSNFRIEIEENVVGGSFNMMFLGHGLPTPTFDVPISPKKALRAAMLKRRFADTILKAQKKALLDHVNLFSYLCLPFQSYQDDAICAFLYDNKFETKFHITEAAAKMKAEVKLKKQREREREAARIALQKMEKTVEIEKNLEIELVQMDFVQKRRCIRDLFFGGLTWLPLRYAYCLSVVSYLTCISDNKIYHYHLKLGGSVSTRRLTRLPSIPKNDAKFRKNGNHSS</sequence>
<dbReference type="InterPro" id="IPR052442">
    <property type="entry name" value="Env_Response_Regulator"/>
</dbReference>
<keyword evidence="2" id="KW-1185">Reference proteome</keyword>
<proteinExistence type="predicted"/>
<evidence type="ECO:0000313" key="1">
    <source>
        <dbReference type="EMBL" id="KAK5826057.1"/>
    </source>
</evidence>
<reference evidence="1 2" key="1">
    <citation type="submission" date="2023-03" db="EMBL/GenBank/DDBJ databases">
        <title>WGS of Gossypium arboreum.</title>
        <authorList>
            <person name="Yu D."/>
        </authorList>
    </citation>
    <scope>NUCLEOTIDE SEQUENCE [LARGE SCALE GENOMIC DNA]</scope>
    <source>
        <tissue evidence="1">Leaf</tissue>
    </source>
</reference>
<gene>
    <name evidence="1" type="ORF">PVK06_020963</name>
</gene>
<dbReference type="EMBL" id="JARKNE010000006">
    <property type="protein sequence ID" value="KAK5826057.1"/>
    <property type="molecule type" value="Genomic_DNA"/>
</dbReference>
<dbReference type="Proteomes" id="UP001358586">
    <property type="component" value="Chromosome 6"/>
</dbReference>
<dbReference type="PANTHER" id="PTHR46136">
    <property type="entry name" value="TRANSCRIPTION FACTOR GTE8"/>
    <property type="match status" value="1"/>
</dbReference>
<name>A0ABR0PNQ3_GOSAR</name>